<evidence type="ECO:0000313" key="6">
    <source>
        <dbReference type="Proteomes" id="UP000719412"/>
    </source>
</evidence>
<dbReference type="Pfam" id="PF00078">
    <property type="entry name" value="RVT_1"/>
    <property type="match status" value="1"/>
</dbReference>
<dbReference type="AlphaFoldDB" id="A0A8J6HHS8"/>
<keyword evidence="6" id="KW-1185">Reference proteome</keyword>
<feature type="domain" description="Retropepsins" evidence="3">
    <location>
        <begin position="269"/>
        <end position="366"/>
    </location>
</feature>
<organism evidence="5 6">
    <name type="scientific">Tenebrio molitor</name>
    <name type="common">Yellow mealworm beetle</name>
    <dbReference type="NCBI Taxonomy" id="7067"/>
    <lineage>
        <taxon>Eukaryota</taxon>
        <taxon>Metazoa</taxon>
        <taxon>Ecdysozoa</taxon>
        <taxon>Arthropoda</taxon>
        <taxon>Hexapoda</taxon>
        <taxon>Insecta</taxon>
        <taxon>Pterygota</taxon>
        <taxon>Neoptera</taxon>
        <taxon>Endopterygota</taxon>
        <taxon>Coleoptera</taxon>
        <taxon>Polyphaga</taxon>
        <taxon>Cucujiformia</taxon>
        <taxon>Tenebrionidae</taxon>
        <taxon>Tenebrio</taxon>
    </lineage>
</organism>
<evidence type="ECO:0000256" key="1">
    <source>
        <dbReference type="ARBA" id="ARBA00022801"/>
    </source>
</evidence>
<accession>A0A8J6HHS8</accession>
<evidence type="ECO:0000256" key="2">
    <source>
        <dbReference type="SAM" id="MobiDB-lite"/>
    </source>
</evidence>
<dbReference type="EMBL" id="JABDTM020024252">
    <property type="protein sequence ID" value="KAH0814472.1"/>
    <property type="molecule type" value="Genomic_DNA"/>
</dbReference>
<dbReference type="PANTHER" id="PTHR24559:SF444">
    <property type="entry name" value="REVERSE TRANSCRIPTASE DOMAIN-CONTAINING PROTEIN"/>
    <property type="match status" value="1"/>
</dbReference>
<dbReference type="Gene3D" id="2.40.70.10">
    <property type="entry name" value="Acid Proteases"/>
    <property type="match status" value="1"/>
</dbReference>
<dbReference type="CDD" id="cd01647">
    <property type="entry name" value="RT_LTR"/>
    <property type="match status" value="1"/>
</dbReference>
<dbReference type="PANTHER" id="PTHR24559">
    <property type="entry name" value="TRANSPOSON TY3-I GAG-POL POLYPROTEIN"/>
    <property type="match status" value="1"/>
</dbReference>
<dbReference type="SUPFAM" id="SSF56672">
    <property type="entry name" value="DNA/RNA polymerases"/>
    <property type="match status" value="1"/>
</dbReference>
<feature type="region of interest" description="Disordered" evidence="2">
    <location>
        <begin position="211"/>
        <end position="264"/>
    </location>
</feature>
<dbReference type="InterPro" id="IPR000477">
    <property type="entry name" value="RT_dom"/>
</dbReference>
<feature type="domain" description="Reverse transcriptase" evidence="4">
    <location>
        <begin position="508"/>
        <end position="578"/>
    </location>
</feature>
<evidence type="ECO:0000259" key="3">
    <source>
        <dbReference type="Pfam" id="PF00077"/>
    </source>
</evidence>
<dbReference type="InterPro" id="IPR018061">
    <property type="entry name" value="Retropepsins"/>
</dbReference>
<feature type="region of interest" description="Disordered" evidence="2">
    <location>
        <begin position="1"/>
        <end position="91"/>
    </location>
</feature>
<comment type="caution">
    <text evidence="5">The sequence shown here is derived from an EMBL/GenBank/DDBJ whole genome shotgun (WGS) entry which is preliminary data.</text>
</comment>
<reference evidence="5" key="2">
    <citation type="submission" date="2021-08" db="EMBL/GenBank/DDBJ databases">
        <authorList>
            <person name="Eriksson T."/>
        </authorList>
    </citation>
    <scope>NUCLEOTIDE SEQUENCE</scope>
    <source>
        <strain evidence="5">Stoneville</strain>
        <tissue evidence="5">Whole head</tissue>
    </source>
</reference>
<keyword evidence="1" id="KW-0378">Hydrolase</keyword>
<sequence>MGRRKTRQVHSVTASRRQTPSNTESMCSGDNFGAAQRGARRRTSEEVTRQPDPEMVVTRNTCQARNQPADGEPSAQPQVEAPTQLPTGPLVDPERFLEKCRERLAATDPESWRDRVATRVRAIEKYGGLDKVVRLHAEFYGTRQAKEEPTETFLQKKKLLAARILPTMTEKVLVATCRTLLRDELVMYSAFASPQTLEELSRGAGTIERLFNQKKAVPPATTSTKSLPRTPEESGKRPGGHDRSGTQPSHRGPRGEPAITAVNHGDANLPRVSINIEGKEVVALIYTGATHNMIRRGAVVGQVKLLYQPAHLQTATVHSQARIEGTQELRCTLGKVHFQSKFLVVDRLVETVVLGYEFMQQHQVCIDIRRQCMYFGTDDRSTVFFKTGSSNTTGDNRLQSLRKGLTSITAPASPLAERAEKNFPEELRPKIHRLLDEFKSLFDMEDTSTTTTTTKHHIRLKDATPFRLRPYRYSDEKKKNIQEQVEKMLVSGVIEPSTSEYASPVVIVKKKDGQPRFCVDYRRLNAATRDEAAPLPIIQEMLRDLGQAKVFTSLDLKSGYWQVPFSDESKEYMAFTTPDGGL</sequence>
<reference evidence="5" key="1">
    <citation type="journal article" date="2020" name="J Insects Food Feed">
        <title>The yellow mealworm (Tenebrio molitor) genome: a resource for the emerging insects as food and feed industry.</title>
        <authorList>
            <person name="Eriksson T."/>
            <person name="Andere A."/>
            <person name="Kelstrup H."/>
            <person name="Emery V."/>
            <person name="Picard C."/>
        </authorList>
    </citation>
    <scope>NUCLEOTIDE SEQUENCE</scope>
    <source>
        <strain evidence="5">Stoneville</strain>
        <tissue evidence="5">Whole head</tissue>
    </source>
</reference>
<dbReference type="SUPFAM" id="SSF50630">
    <property type="entry name" value="Acid proteases"/>
    <property type="match status" value="1"/>
</dbReference>
<dbReference type="InterPro" id="IPR021109">
    <property type="entry name" value="Peptidase_aspartic_dom_sf"/>
</dbReference>
<proteinExistence type="predicted"/>
<dbReference type="GO" id="GO:0016787">
    <property type="term" value="F:hydrolase activity"/>
    <property type="evidence" value="ECO:0007669"/>
    <property type="project" value="UniProtKB-KW"/>
</dbReference>
<gene>
    <name evidence="5" type="ORF">GEV33_008318</name>
</gene>
<dbReference type="InterPro" id="IPR043502">
    <property type="entry name" value="DNA/RNA_pol_sf"/>
</dbReference>
<dbReference type="Pfam" id="PF00077">
    <property type="entry name" value="RVP"/>
    <property type="match status" value="1"/>
</dbReference>
<evidence type="ECO:0000313" key="5">
    <source>
        <dbReference type="EMBL" id="KAH0814472.1"/>
    </source>
</evidence>
<evidence type="ECO:0000259" key="4">
    <source>
        <dbReference type="Pfam" id="PF00078"/>
    </source>
</evidence>
<dbReference type="CDD" id="cd00303">
    <property type="entry name" value="retropepsin_like"/>
    <property type="match status" value="1"/>
</dbReference>
<feature type="compositionally biased region" description="Basic and acidic residues" evidence="2">
    <location>
        <begin position="230"/>
        <end position="244"/>
    </location>
</feature>
<name>A0A8J6HHS8_TENMO</name>
<dbReference type="InterPro" id="IPR053134">
    <property type="entry name" value="RNA-dir_DNA_polymerase"/>
</dbReference>
<feature type="compositionally biased region" description="Polar residues" evidence="2">
    <location>
        <begin position="9"/>
        <end position="28"/>
    </location>
</feature>
<feature type="compositionally biased region" description="Basic and acidic residues" evidence="2">
    <location>
        <begin position="42"/>
        <end position="52"/>
    </location>
</feature>
<dbReference type="Gene3D" id="3.10.10.10">
    <property type="entry name" value="HIV Type 1 Reverse Transcriptase, subunit A, domain 1"/>
    <property type="match status" value="1"/>
</dbReference>
<dbReference type="Proteomes" id="UP000719412">
    <property type="component" value="Unassembled WGS sequence"/>
</dbReference>
<dbReference type="GO" id="GO:0071897">
    <property type="term" value="P:DNA biosynthetic process"/>
    <property type="evidence" value="ECO:0007669"/>
    <property type="project" value="UniProtKB-ARBA"/>
</dbReference>
<protein>
    <submittedName>
        <fullName evidence="5">Uncharacterized protein</fullName>
    </submittedName>
</protein>